<dbReference type="Pfam" id="PF12969">
    <property type="entry name" value="DUF3857"/>
    <property type="match status" value="1"/>
</dbReference>
<keyword evidence="1" id="KW-0732">Signal</keyword>
<protein>
    <recommendedName>
        <fullName evidence="2">DUF3857 domain-containing protein</fullName>
    </recommendedName>
</protein>
<name>I4AGQ9_BERLS</name>
<feature type="chain" id="PRO_5003686079" description="DUF3857 domain-containing protein" evidence="1">
    <location>
        <begin position="26"/>
        <end position="668"/>
    </location>
</feature>
<keyword evidence="4" id="KW-1185">Reference proteome</keyword>
<evidence type="ECO:0000313" key="3">
    <source>
        <dbReference type="EMBL" id="AFM03144.1"/>
    </source>
</evidence>
<dbReference type="Proteomes" id="UP000006054">
    <property type="component" value="Chromosome"/>
</dbReference>
<dbReference type="PATRIC" id="fig|880071.3.peg.651"/>
<feature type="domain" description="DUF3857" evidence="2">
    <location>
        <begin position="80"/>
        <end position="231"/>
    </location>
</feature>
<dbReference type="KEGG" id="fli:Fleli_0681"/>
<dbReference type="Gene3D" id="2.60.40.3140">
    <property type="match status" value="1"/>
</dbReference>
<evidence type="ECO:0000313" key="4">
    <source>
        <dbReference type="Proteomes" id="UP000006054"/>
    </source>
</evidence>
<evidence type="ECO:0000256" key="1">
    <source>
        <dbReference type="SAM" id="SignalP"/>
    </source>
</evidence>
<accession>I4AGQ9</accession>
<dbReference type="HOGENOM" id="CLU_410920_0_0_10"/>
<dbReference type="OrthoDB" id="1153981at2"/>
<dbReference type="AlphaFoldDB" id="I4AGQ9"/>
<gene>
    <name evidence="3" type="ordered locus">Fleli_0681</name>
</gene>
<proteinExistence type="predicted"/>
<dbReference type="RefSeq" id="WP_014796603.1">
    <property type="nucleotide sequence ID" value="NC_018018.1"/>
</dbReference>
<feature type="signal peptide" evidence="1">
    <location>
        <begin position="1"/>
        <end position="25"/>
    </location>
</feature>
<evidence type="ECO:0000259" key="2">
    <source>
        <dbReference type="Pfam" id="PF12969"/>
    </source>
</evidence>
<dbReference type="eggNOG" id="ENOG502Z7RP">
    <property type="taxonomic scope" value="Bacteria"/>
</dbReference>
<sequence precursor="true">MNLIKSHLFFVALLFLTLCSFSALADGNKHQYADYDWEENRQKTKIPSHLEDEVSVVFLDKNMIEYFYLEEEENIVLYKTHHVIRWLGSTDAVERYNAIFIPLGEGTLEKLKVRSISPDGKVVISDQDNLKEIKDEESGRGYKMFAIEGIEKGSEIEYFYTTKEPVFGGNQEGREYMQSGTFTQNILFELISPSFLDFEVKSYNGLADVELTEDTENEKRIQRIEVDSITPLNDEPFAYADPNKMRVDYKLAYNLAANSRQRFYTFTDAARQIYSVFCQTRDKKEEKALKKIYKGVEIKDKDTEENKIRKIENYLKVKVQGTESPAADFSNIEEIEKTKIANERGLVRLFTTMLELADVDYELVLTVDRSDVKFDADFDYWGNMREFLIYFPNTKKYLVPAVPLYRYGIVPDTWTATNGLFIRRMKVGEQIFGMGTVRTIEPLEGDQNFSNIHINMKFNEDMDAIESELKYGFGGLSAVGIQSIIPYLSEEKRTEMIENVLRGLSADAKFENIKLENEKMNTDLLENEFAINTNFSSKSWVEKAGNKYLFTIGKCIGPQSELYQEKERKLAVENGHNRIYKRKLIFEIPEGYQVKNLDDLKLNIIFDKENTKNCGFTSDYKQKGNTITVDIFEYYYEIYLSLEDFEEYRKVINAAADFNKIVLVVEKK</sequence>
<reference evidence="4" key="1">
    <citation type="submission" date="2012-06" db="EMBL/GenBank/DDBJ databases">
        <title>The complete genome of Flexibacter litoralis DSM 6794.</title>
        <authorList>
            <person name="Lucas S."/>
            <person name="Copeland A."/>
            <person name="Lapidus A."/>
            <person name="Glavina del Rio T."/>
            <person name="Dalin E."/>
            <person name="Tice H."/>
            <person name="Bruce D."/>
            <person name="Goodwin L."/>
            <person name="Pitluck S."/>
            <person name="Peters L."/>
            <person name="Ovchinnikova G."/>
            <person name="Lu M."/>
            <person name="Kyrpides N."/>
            <person name="Mavromatis K."/>
            <person name="Ivanova N."/>
            <person name="Brettin T."/>
            <person name="Detter J.C."/>
            <person name="Han C."/>
            <person name="Larimer F."/>
            <person name="Land M."/>
            <person name="Hauser L."/>
            <person name="Markowitz V."/>
            <person name="Cheng J.-F."/>
            <person name="Hugenholtz P."/>
            <person name="Woyke T."/>
            <person name="Wu D."/>
            <person name="Spring S."/>
            <person name="Lang E."/>
            <person name="Kopitz M."/>
            <person name="Brambilla E."/>
            <person name="Klenk H.-P."/>
            <person name="Eisen J.A."/>
        </authorList>
    </citation>
    <scope>NUCLEOTIDE SEQUENCE [LARGE SCALE GENOMIC DNA]</scope>
    <source>
        <strain evidence="4">ATCC 23117 / DSM 6794 / NBRC 15988 / NCIMB 1366 / Sio-4</strain>
    </source>
</reference>
<organism evidence="3 4">
    <name type="scientific">Bernardetia litoralis (strain ATCC 23117 / DSM 6794 / NBRC 15988 / NCIMB 1366 / Fx l1 / Sio-4)</name>
    <name type="common">Flexibacter litoralis</name>
    <dbReference type="NCBI Taxonomy" id="880071"/>
    <lineage>
        <taxon>Bacteria</taxon>
        <taxon>Pseudomonadati</taxon>
        <taxon>Bacteroidota</taxon>
        <taxon>Cytophagia</taxon>
        <taxon>Cytophagales</taxon>
        <taxon>Bernardetiaceae</taxon>
        <taxon>Bernardetia</taxon>
    </lineage>
</organism>
<dbReference type="InterPro" id="IPR024618">
    <property type="entry name" value="DUF3857"/>
</dbReference>
<dbReference type="EMBL" id="CP003345">
    <property type="protein sequence ID" value="AFM03144.1"/>
    <property type="molecule type" value="Genomic_DNA"/>
</dbReference>